<keyword evidence="6" id="KW-0862">Zinc</keyword>
<dbReference type="PROSITE" id="PS00518">
    <property type="entry name" value="ZF_RING_1"/>
    <property type="match status" value="1"/>
</dbReference>
<dbReference type="OrthoDB" id="6625678at2759"/>
<dbReference type="GO" id="GO:0070531">
    <property type="term" value="C:BRCA1-A complex"/>
    <property type="evidence" value="ECO:0007669"/>
    <property type="project" value="TreeGrafter"/>
</dbReference>
<evidence type="ECO:0000256" key="5">
    <source>
        <dbReference type="ARBA" id="ARBA00022771"/>
    </source>
</evidence>
<dbReference type="SMART" id="SM00292">
    <property type="entry name" value="BRCT"/>
    <property type="match status" value="2"/>
</dbReference>
<sequence length="883" mass="102022">MSKHLVDMASRQKDVMFNMLSLKHKLLIPEKECEKCEQHTKDWLIINVCHHVLCINCANIHDGTNHCQICNIRFDPNTQVSTVTEMKIAFSQVEDLVWKVIALESGTLDELYPDEEFNKNKKTDMNHINSIKSSMQNHLSSQNNESNEESNLNLSQSSVDLFEETEDIEVQEQENDCLQSNRSISVCVKSDKNNELAASVPDIIAEWDTDSDSETIILSELPIRSSIIISADVDFQYQDQNMNGNNGIYVQNATDSSNSGSESEDDVIRVTPDRCLVSNPWNHSAKNKHIVVTYTNVENRELEVIRDLVDMFKLKVTISWKNSVTHLILKTNADKRCIRTKKFMNALLMNCFIISLEWAKDCITSKTLLPEVDYIPPEFSGELSPLVSWRVGRGIIDSPMEWTNTCILYFHSSIEFNDSYSDIKLWARKAGFVLANDLGDFNNNYKLRIILADKVGSSHDVRADLPNKREITNWICDNKGVTIYLDWLLECLFRYRFVKINHNYQIMKLNSNVVEYANMNEDFFLSTDSIYSGKNKMTSAQTTELRLRFASEYIVYYRARCERVHWRTAPLATPTMRERRSSIIISADVDFQYQDQNMNGNNGIYVQNATASSNSGSESENDVVRVTPDRCLVSNPWNHSTTNTHIVVTYTQIESNELQVIRDLVDMFNLRITISWDDSVTHLILKTNADKRCIRTKKFMNALLMNCFIVSLEWARDCITSRRLLPEVDYIPPEFCGELSPLVSWRVGRGIIDSPMEWTKTCILYFHSSVEFNDSFSDIKLWARKAGFVLANDLGDFNNNYSLRIILAENFGSSSDVRADLPNKREITNWICYHKCVTIYLDWLLECLFRYRFVKINHNYQVMKYNSNVVEYANMNEGLFEFE</sequence>
<evidence type="ECO:0000259" key="9">
    <source>
        <dbReference type="PROSITE" id="PS50172"/>
    </source>
</evidence>
<dbReference type="PANTHER" id="PTHR13763:SF0">
    <property type="entry name" value="BREAST CANCER TYPE 1 SUSCEPTIBILITY PROTEIN"/>
    <property type="match status" value="1"/>
</dbReference>
<feature type="domain" description="BRCT" evidence="9">
    <location>
        <begin position="286"/>
        <end position="376"/>
    </location>
</feature>
<keyword evidence="2" id="KW-0479">Metal-binding</keyword>
<protein>
    <submittedName>
        <fullName evidence="10">Protein BREAST CANCER SUSCEPTIBILITY 1</fullName>
    </submittedName>
</protein>
<dbReference type="GO" id="GO:0004842">
    <property type="term" value="F:ubiquitin-protein transferase activity"/>
    <property type="evidence" value="ECO:0007669"/>
    <property type="project" value="TreeGrafter"/>
</dbReference>
<dbReference type="InterPro" id="IPR036420">
    <property type="entry name" value="BRCT_dom_sf"/>
</dbReference>
<dbReference type="GO" id="GO:0045944">
    <property type="term" value="P:positive regulation of transcription by RNA polymerase II"/>
    <property type="evidence" value="ECO:0007669"/>
    <property type="project" value="TreeGrafter"/>
</dbReference>
<dbReference type="PROSITE" id="PS50172">
    <property type="entry name" value="BRCT"/>
    <property type="match status" value="2"/>
</dbReference>
<keyword evidence="5" id="KW-0863">Zinc-finger</keyword>
<evidence type="ECO:0000256" key="8">
    <source>
        <dbReference type="ARBA" id="ARBA00023242"/>
    </source>
</evidence>
<comment type="subcellular location">
    <subcellularLocation>
        <location evidence="1">Nucleus</location>
    </subcellularLocation>
</comment>
<dbReference type="PANTHER" id="PTHR13763">
    <property type="entry name" value="BREAST CANCER TYPE 1 SUSCEPTIBILITY PROTEIN BRCA1"/>
    <property type="match status" value="1"/>
</dbReference>
<dbReference type="EMBL" id="VUJU01001077">
    <property type="protein sequence ID" value="KAF0766916.1"/>
    <property type="molecule type" value="Genomic_DNA"/>
</dbReference>
<dbReference type="Pfam" id="PF00533">
    <property type="entry name" value="BRCT"/>
    <property type="match status" value="2"/>
</dbReference>
<dbReference type="GO" id="GO:0031436">
    <property type="term" value="C:BRCA1-BARD1 complex"/>
    <property type="evidence" value="ECO:0007669"/>
    <property type="project" value="TreeGrafter"/>
</dbReference>
<dbReference type="AlphaFoldDB" id="A0A6G0Z995"/>
<keyword evidence="3" id="KW-0677">Repeat</keyword>
<keyword evidence="4" id="KW-0227">DNA damage</keyword>
<evidence type="ECO:0000256" key="1">
    <source>
        <dbReference type="ARBA" id="ARBA00004123"/>
    </source>
</evidence>
<comment type="caution">
    <text evidence="10">The sequence shown here is derived from an EMBL/GenBank/DDBJ whole genome shotgun (WGS) entry which is preliminary data.</text>
</comment>
<organism evidence="10 11">
    <name type="scientific">Aphis craccivora</name>
    <name type="common">Cowpea aphid</name>
    <dbReference type="NCBI Taxonomy" id="307492"/>
    <lineage>
        <taxon>Eukaryota</taxon>
        <taxon>Metazoa</taxon>
        <taxon>Ecdysozoa</taxon>
        <taxon>Arthropoda</taxon>
        <taxon>Hexapoda</taxon>
        <taxon>Insecta</taxon>
        <taxon>Pterygota</taxon>
        <taxon>Neoptera</taxon>
        <taxon>Paraneoptera</taxon>
        <taxon>Hemiptera</taxon>
        <taxon>Sternorrhyncha</taxon>
        <taxon>Aphidomorpha</taxon>
        <taxon>Aphidoidea</taxon>
        <taxon>Aphididae</taxon>
        <taxon>Aphidini</taxon>
        <taxon>Aphis</taxon>
        <taxon>Aphis</taxon>
    </lineage>
</organism>
<reference evidence="10 11" key="1">
    <citation type="submission" date="2019-08" db="EMBL/GenBank/DDBJ databases">
        <title>Whole genome of Aphis craccivora.</title>
        <authorList>
            <person name="Voronova N.V."/>
            <person name="Shulinski R.S."/>
            <person name="Bandarenka Y.V."/>
            <person name="Zhorov D.G."/>
            <person name="Warner D."/>
        </authorList>
    </citation>
    <scope>NUCLEOTIDE SEQUENCE [LARGE SCALE GENOMIC DNA]</scope>
    <source>
        <strain evidence="10">180601</strain>
        <tissue evidence="10">Whole Body</tissue>
    </source>
</reference>
<evidence type="ECO:0000256" key="3">
    <source>
        <dbReference type="ARBA" id="ARBA00022737"/>
    </source>
</evidence>
<keyword evidence="11" id="KW-1185">Reference proteome</keyword>
<proteinExistence type="predicted"/>
<evidence type="ECO:0000256" key="7">
    <source>
        <dbReference type="ARBA" id="ARBA00023204"/>
    </source>
</evidence>
<dbReference type="GO" id="GO:0000724">
    <property type="term" value="P:double-strand break repair via homologous recombination"/>
    <property type="evidence" value="ECO:0007669"/>
    <property type="project" value="TreeGrafter"/>
</dbReference>
<dbReference type="SUPFAM" id="SSF52113">
    <property type="entry name" value="BRCT domain"/>
    <property type="match status" value="2"/>
</dbReference>
<dbReference type="GO" id="GO:0008270">
    <property type="term" value="F:zinc ion binding"/>
    <property type="evidence" value="ECO:0007669"/>
    <property type="project" value="UniProtKB-KW"/>
</dbReference>
<dbReference type="Gene3D" id="3.40.50.10190">
    <property type="entry name" value="BRCT domain"/>
    <property type="match status" value="2"/>
</dbReference>
<keyword evidence="7" id="KW-0234">DNA repair</keyword>
<evidence type="ECO:0000256" key="2">
    <source>
        <dbReference type="ARBA" id="ARBA00022723"/>
    </source>
</evidence>
<dbReference type="InterPro" id="IPR031099">
    <property type="entry name" value="BRCA1-associated"/>
</dbReference>
<dbReference type="InterPro" id="IPR001357">
    <property type="entry name" value="BRCT_dom"/>
</dbReference>
<gene>
    <name evidence="10" type="ORF">FWK35_00004218</name>
</gene>
<accession>A0A6G0Z995</accession>
<evidence type="ECO:0000313" key="11">
    <source>
        <dbReference type="Proteomes" id="UP000478052"/>
    </source>
</evidence>
<name>A0A6G0Z995_APHCR</name>
<evidence type="ECO:0000256" key="6">
    <source>
        <dbReference type="ARBA" id="ARBA00022833"/>
    </source>
</evidence>
<dbReference type="InterPro" id="IPR017907">
    <property type="entry name" value="Znf_RING_CS"/>
</dbReference>
<evidence type="ECO:0000256" key="4">
    <source>
        <dbReference type="ARBA" id="ARBA00022763"/>
    </source>
</evidence>
<evidence type="ECO:0000313" key="10">
    <source>
        <dbReference type="EMBL" id="KAF0766916.1"/>
    </source>
</evidence>
<dbReference type="Proteomes" id="UP000478052">
    <property type="component" value="Unassembled WGS sequence"/>
</dbReference>
<feature type="domain" description="BRCT" evidence="9">
    <location>
        <begin position="642"/>
        <end position="732"/>
    </location>
</feature>
<keyword evidence="8" id="KW-0539">Nucleus</keyword>